<dbReference type="PROSITE" id="PS50880">
    <property type="entry name" value="TOPRIM"/>
    <property type="match status" value="1"/>
</dbReference>
<keyword evidence="9" id="KW-0804">Transcription</keyword>
<evidence type="ECO:0000256" key="4">
    <source>
        <dbReference type="ARBA" id="ARBA00022695"/>
    </source>
</evidence>
<keyword evidence="7" id="KW-0863">Zinc-finger</keyword>
<dbReference type="SMART" id="SM00400">
    <property type="entry name" value="ZnF_CHCC"/>
    <property type="match status" value="1"/>
</dbReference>
<dbReference type="Gene3D" id="3.90.580.10">
    <property type="entry name" value="Zinc finger, CHC2-type domain"/>
    <property type="match status" value="1"/>
</dbReference>
<feature type="domain" description="Toprim" evidence="10">
    <location>
        <begin position="250"/>
        <end position="309"/>
    </location>
</feature>
<dbReference type="Pfam" id="PF01807">
    <property type="entry name" value="Zn_ribbon_DnaG"/>
    <property type="match status" value="1"/>
</dbReference>
<comment type="caution">
    <text evidence="11">The sequence shown here is derived from an EMBL/GenBank/DDBJ whole genome shotgun (WGS) entry which is preliminary data.</text>
</comment>
<dbReference type="PANTHER" id="PTHR30313:SF2">
    <property type="entry name" value="DNA PRIMASE"/>
    <property type="match status" value="1"/>
</dbReference>
<dbReference type="GO" id="GO:0003677">
    <property type="term" value="F:DNA binding"/>
    <property type="evidence" value="ECO:0007669"/>
    <property type="project" value="InterPro"/>
</dbReference>
<dbReference type="Pfam" id="PF13155">
    <property type="entry name" value="Toprim_2"/>
    <property type="match status" value="1"/>
</dbReference>
<dbReference type="EMBL" id="QWEH01000007">
    <property type="protein sequence ID" value="RHW31889.1"/>
    <property type="molecule type" value="Genomic_DNA"/>
</dbReference>
<keyword evidence="4" id="KW-0548">Nucleotidyltransferase</keyword>
<evidence type="ECO:0000313" key="11">
    <source>
        <dbReference type="EMBL" id="RHW31889.1"/>
    </source>
</evidence>
<accession>A0A417YGH6</accession>
<keyword evidence="12" id="KW-1185">Reference proteome</keyword>
<dbReference type="PANTHER" id="PTHR30313">
    <property type="entry name" value="DNA PRIMASE"/>
    <property type="match status" value="1"/>
</dbReference>
<dbReference type="CDD" id="cd03364">
    <property type="entry name" value="TOPRIM_DnaG_primases"/>
    <property type="match status" value="1"/>
</dbReference>
<dbReference type="SUPFAM" id="SSF57783">
    <property type="entry name" value="Zinc beta-ribbon"/>
    <property type="match status" value="1"/>
</dbReference>
<dbReference type="GO" id="GO:0000428">
    <property type="term" value="C:DNA-directed RNA polymerase complex"/>
    <property type="evidence" value="ECO:0007669"/>
    <property type="project" value="UniProtKB-KW"/>
</dbReference>
<evidence type="ECO:0000256" key="3">
    <source>
        <dbReference type="ARBA" id="ARBA00022679"/>
    </source>
</evidence>
<reference evidence="11 12" key="1">
    <citation type="journal article" date="2007" name="Int. J. Syst. Evol. Microbiol.">
        <title>Oceanobacillus profundus sp. nov., isolated from a deep-sea sediment core.</title>
        <authorList>
            <person name="Kim Y.G."/>
            <person name="Choi D.H."/>
            <person name="Hyun S."/>
            <person name="Cho B.C."/>
        </authorList>
    </citation>
    <scope>NUCLEOTIDE SEQUENCE [LARGE SCALE GENOMIC DNA]</scope>
    <source>
        <strain evidence="11 12">DSM 18246</strain>
    </source>
</reference>
<dbReference type="InterPro" id="IPR002694">
    <property type="entry name" value="Znf_CHC2"/>
</dbReference>
<keyword evidence="2" id="KW-0639">Primosome</keyword>
<protein>
    <submittedName>
        <fullName evidence="11">Toprim domain-containing protein</fullName>
    </submittedName>
</protein>
<evidence type="ECO:0000256" key="1">
    <source>
        <dbReference type="ARBA" id="ARBA00022478"/>
    </source>
</evidence>
<dbReference type="Proteomes" id="UP000285456">
    <property type="component" value="Unassembled WGS sequence"/>
</dbReference>
<evidence type="ECO:0000259" key="10">
    <source>
        <dbReference type="PROSITE" id="PS50880"/>
    </source>
</evidence>
<evidence type="ECO:0000256" key="9">
    <source>
        <dbReference type="ARBA" id="ARBA00023163"/>
    </source>
</evidence>
<dbReference type="GO" id="GO:1990077">
    <property type="term" value="C:primosome complex"/>
    <property type="evidence" value="ECO:0007669"/>
    <property type="project" value="UniProtKB-KW"/>
</dbReference>
<proteinExistence type="predicted"/>
<dbReference type="InterPro" id="IPR050219">
    <property type="entry name" value="DnaG_primase"/>
</dbReference>
<evidence type="ECO:0000256" key="5">
    <source>
        <dbReference type="ARBA" id="ARBA00022705"/>
    </source>
</evidence>
<dbReference type="InterPro" id="IPR034151">
    <property type="entry name" value="TOPRIM_DnaG_bac"/>
</dbReference>
<keyword evidence="3" id="KW-0808">Transferase</keyword>
<evidence type="ECO:0000256" key="8">
    <source>
        <dbReference type="ARBA" id="ARBA00022833"/>
    </source>
</evidence>
<evidence type="ECO:0000313" key="12">
    <source>
        <dbReference type="Proteomes" id="UP000285456"/>
    </source>
</evidence>
<dbReference type="AlphaFoldDB" id="A0A417YGH6"/>
<dbReference type="RefSeq" id="WP_118889447.1">
    <property type="nucleotide sequence ID" value="NZ_PHUT01000007.1"/>
</dbReference>
<evidence type="ECO:0000256" key="6">
    <source>
        <dbReference type="ARBA" id="ARBA00022723"/>
    </source>
</evidence>
<dbReference type="InterPro" id="IPR036977">
    <property type="entry name" value="DNA_primase_Znf_CHC2"/>
</dbReference>
<gene>
    <name evidence="11" type="ORF">D1B32_11665</name>
</gene>
<keyword evidence="6" id="KW-0479">Metal-binding</keyword>
<name>A0A417YGH6_9BACI</name>
<dbReference type="SUPFAM" id="SSF56731">
    <property type="entry name" value="DNA primase core"/>
    <property type="match status" value="1"/>
</dbReference>
<dbReference type="InterPro" id="IPR006171">
    <property type="entry name" value="TOPRIM_dom"/>
</dbReference>
<keyword evidence="5" id="KW-0235">DNA replication</keyword>
<keyword evidence="1" id="KW-0240">DNA-directed RNA polymerase</keyword>
<organism evidence="11 12">
    <name type="scientific">Oceanobacillus profundus</name>
    <dbReference type="NCBI Taxonomy" id="372463"/>
    <lineage>
        <taxon>Bacteria</taxon>
        <taxon>Bacillati</taxon>
        <taxon>Bacillota</taxon>
        <taxon>Bacilli</taxon>
        <taxon>Bacillales</taxon>
        <taxon>Bacillaceae</taxon>
        <taxon>Oceanobacillus</taxon>
    </lineage>
</organism>
<sequence length="309" mass="35204">MAQHYPSEFIEELKQRANIVDIMSQYIQVEQMGHSHLAICPFHDDQTPSMQVNSDNNTFYCHACGAGSKNHSEVTACDVISFLKHINNITFGESVEMLASMVGIPLPQLSPEEQAAVNQRRDYFNLMSRVSEAFHMNLCEHQRSLQYLGNRGITHLDMKVWKLGYGGKEPHSNFINVKNRIVFPMFNYHGEIVSFTGRVPFGQSVLNELNVENKSNGKSFVPKYKDMKNFDKRNHLYGMHIAKEYIREAKTAVIVEGWTDVISLHRHGLKHAVSTMGVALSQAQIELLKRAGAKKVILMRDGRIFFIFS</sequence>
<dbReference type="GO" id="GO:0005737">
    <property type="term" value="C:cytoplasm"/>
    <property type="evidence" value="ECO:0007669"/>
    <property type="project" value="TreeGrafter"/>
</dbReference>
<dbReference type="GO" id="GO:0006269">
    <property type="term" value="P:DNA replication, synthesis of primer"/>
    <property type="evidence" value="ECO:0007669"/>
    <property type="project" value="UniProtKB-KW"/>
</dbReference>
<evidence type="ECO:0000256" key="7">
    <source>
        <dbReference type="ARBA" id="ARBA00022771"/>
    </source>
</evidence>
<evidence type="ECO:0000256" key="2">
    <source>
        <dbReference type="ARBA" id="ARBA00022515"/>
    </source>
</evidence>
<dbReference type="GO" id="GO:0008270">
    <property type="term" value="F:zinc ion binding"/>
    <property type="evidence" value="ECO:0007669"/>
    <property type="project" value="UniProtKB-KW"/>
</dbReference>
<dbReference type="Gene3D" id="3.40.1360.10">
    <property type="match status" value="1"/>
</dbReference>
<dbReference type="OrthoDB" id="581132at2"/>
<dbReference type="GO" id="GO:0003899">
    <property type="term" value="F:DNA-directed RNA polymerase activity"/>
    <property type="evidence" value="ECO:0007669"/>
    <property type="project" value="InterPro"/>
</dbReference>
<keyword evidence="8" id="KW-0862">Zinc</keyword>